<evidence type="ECO:0000313" key="2">
    <source>
        <dbReference type="EMBL" id="CDZ99211.1"/>
    </source>
</evidence>
<dbReference type="PROSITE" id="PS51318">
    <property type="entry name" value="TAT"/>
    <property type="match status" value="1"/>
</dbReference>
<organism evidence="2 3">
    <name type="scientific">Jeotgalicoccus saudimassiliensis</name>
    <dbReference type="NCBI Taxonomy" id="1461582"/>
    <lineage>
        <taxon>Bacteria</taxon>
        <taxon>Bacillati</taxon>
        <taxon>Bacillota</taxon>
        <taxon>Bacilli</taxon>
        <taxon>Bacillales</taxon>
        <taxon>Staphylococcaceae</taxon>
        <taxon>Jeotgalicoccus</taxon>
    </lineage>
</organism>
<dbReference type="InterPro" id="IPR019546">
    <property type="entry name" value="TAT_signal_bac_arc"/>
</dbReference>
<dbReference type="STRING" id="1461582.BN1048_00337"/>
<proteinExistence type="predicted"/>
<name>A0A078M378_9STAP</name>
<dbReference type="AlphaFoldDB" id="A0A078M378"/>
<dbReference type="eggNOG" id="ENOG502Z7SX">
    <property type="taxonomic scope" value="Bacteria"/>
</dbReference>
<reference evidence="2 3" key="1">
    <citation type="submission" date="2014-07" db="EMBL/GenBank/DDBJ databases">
        <authorList>
            <person name="Urmite Genomes Urmite Genomes"/>
        </authorList>
    </citation>
    <scope>NUCLEOTIDE SEQUENCE [LARGE SCALE GENOMIC DNA]</scope>
    <source>
        <strain evidence="2 3">13MG44_air</strain>
    </source>
</reference>
<dbReference type="HOGENOM" id="CLU_065508_0_0_9"/>
<dbReference type="Proteomes" id="UP000044136">
    <property type="component" value="Unassembled WGS sequence"/>
</dbReference>
<dbReference type="RefSeq" id="WP_035807753.1">
    <property type="nucleotide sequence ID" value="NZ_CCSE01000001.1"/>
</dbReference>
<feature type="compositionally biased region" description="Acidic residues" evidence="1">
    <location>
        <begin position="44"/>
        <end position="57"/>
    </location>
</feature>
<accession>A0A078M378</accession>
<feature type="compositionally biased region" description="Polar residues" evidence="1">
    <location>
        <begin position="63"/>
        <end position="73"/>
    </location>
</feature>
<dbReference type="OrthoDB" id="8400810at2"/>
<keyword evidence="3" id="KW-1185">Reference proteome</keyword>
<dbReference type="NCBIfam" id="TIGR01409">
    <property type="entry name" value="TAT_signal_seq"/>
    <property type="match status" value="1"/>
</dbReference>
<dbReference type="EMBL" id="CCSE01000001">
    <property type="protein sequence ID" value="CDZ99211.1"/>
    <property type="molecule type" value="Genomic_DNA"/>
</dbReference>
<protein>
    <submittedName>
        <fullName evidence="2">Gluconate 2-dehydrogenase subunit 3</fullName>
    </submittedName>
</protein>
<dbReference type="Pfam" id="PF13618">
    <property type="entry name" value="Gluconate_2-dh3"/>
    <property type="match status" value="1"/>
</dbReference>
<sequence>MAKTPKEKEFSRRDFLKTTGVATGGIIGGSLLGGLVGFNLDSSSSEEETSTSEETASEETSSGSNTGGLTDNSRVFFSNDLDFNTVEAAMERIFPETETGPGAVGLGCAYYLDGQLTGQYGFNSKEYMQGPFREPLPTQGYQSNLNRREYFMLGINKLNEEANKRHDANFPDLEDGQMDEILTDFESGDVDFGVPAHTATASYFFTMLRSATIEGAYADPVYRGNRDMAGWKMKKFPGHQMSYIQYIEDDEFHEIDPEPVFGMAH</sequence>
<dbReference type="InterPro" id="IPR027056">
    <property type="entry name" value="Gluconate_2DH_su3"/>
</dbReference>
<evidence type="ECO:0000256" key="1">
    <source>
        <dbReference type="SAM" id="MobiDB-lite"/>
    </source>
</evidence>
<evidence type="ECO:0000313" key="3">
    <source>
        <dbReference type="Proteomes" id="UP000044136"/>
    </source>
</evidence>
<feature type="region of interest" description="Disordered" evidence="1">
    <location>
        <begin position="41"/>
        <end position="73"/>
    </location>
</feature>
<dbReference type="InterPro" id="IPR006311">
    <property type="entry name" value="TAT_signal"/>
</dbReference>
<gene>
    <name evidence="2" type="ORF">BN1048_00337</name>
</gene>